<dbReference type="GO" id="GO:0090729">
    <property type="term" value="F:toxin activity"/>
    <property type="evidence" value="ECO:0007669"/>
    <property type="project" value="UniProtKB-KW"/>
</dbReference>
<name>A0A9W7PYQ4_BACCE</name>
<evidence type="ECO:0000313" key="7">
    <source>
        <dbReference type="EMBL" id="KAA6447876.1"/>
    </source>
</evidence>
<protein>
    <submittedName>
        <fullName evidence="7">Pesticidal crystal protein cry4Aa</fullName>
    </submittedName>
</protein>
<feature type="domain" description="Pesticidal crystal protein Cry" evidence="6">
    <location>
        <begin position="183"/>
        <end position="251"/>
    </location>
</feature>
<evidence type="ECO:0000256" key="4">
    <source>
        <dbReference type="ARBA" id="ARBA00023026"/>
    </source>
</evidence>
<dbReference type="Pfam" id="PF03944">
    <property type="entry name" value="Endotoxin_C"/>
    <property type="match status" value="1"/>
</dbReference>
<evidence type="ECO:0000256" key="3">
    <source>
        <dbReference type="ARBA" id="ARBA00022969"/>
    </source>
</evidence>
<keyword evidence="3" id="KW-0749">Sporulation</keyword>
<organism evidence="7 8">
    <name type="scientific">Bacillus cereus</name>
    <dbReference type="NCBI Taxonomy" id="1396"/>
    <lineage>
        <taxon>Bacteria</taxon>
        <taxon>Bacillati</taxon>
        <taxon>Bacillota</taxon>
        <taxon>Bacilli</taxon>
        <taxon>Bacillales</taxon>
        <taxon>Bacillaceae</taxon>
        <taxon>Bacillus</taxon>
        <taxon>Bacillus cereus group</taxon>
    </lineage>
</organism>
<dbReference type="EMBL" id="QSMZ01000078">
    <property type="protein sequence ID" value="KAA6447876.1"/>
    <property type="molecule type" value="Genomic_DNA"/>
</dbReference>
<evidence type="ECO:0000256" key="1">
    <source>
        <dbReference type="ARBA" id="ARBA00007819"/>
    </source>
</evidence>
<keyword evidence="2" id="KW-0800">Toxin</keyword>
<evidence type="ECO:0000256" key="2">
    <source>
        <dbReference type="ARBA" id="ARBA00022656"/>
    </source>
</evidence>
<evidence type="ECO:0000259" key="5">
    <source>
        <dbReference type="Pfam" id="PF03944"/>
    </source>
</evidence>
<dbReference type="Pfam" id="PF17997">
    <property type="entry name" value="Cry1Ac_D5"/>
    <property type="match status" value="1"/>
</dbReference>
<dbReference type="AlphaFoldDB" id="A0A9W7PYQ4"/>
<evidence type="ECO:0000313" key="8">
    <source>
        <dbReference type="Proteomes" id="UP000323321"/>
    </source>
</evidence>
<sequence length="251" mass="28908">MTCRTASAEQKYFIRIRYASNGWVTAIPMINLIITQVESLAMQLNQTFAHTNYQELQYQEFGYLEFPNEVTLPANETISLIFDRLDSFSDSAVIIDKVEFLPITSSLLESREREKIEFAQMKVSSFFTNHTKNILQADVTDYEIDQTATLIESLTEEVYPQEKLMLLHEIKQAKQLSQSRNLLQNGDFTSLLGWTTSKDITIQTGNSDFKGYSLHMTGARTTGLSSSIFPTYIYQKIQEVALKPYTRYRIR</sequence>
<comment type="caution">
    <text evidence="7">The sequence shown here is derived from an EMBL/GenBank/DDBJ whole genome shotgun (WGS) entry which is preliminary data.</text>
</comment>
<feature type="domain" description="Pesticidal crystal protein" evidence="5">
    <location>
        <begin position="5"/>
        <end position="104"/>
    </location>
</feature>
<dbReference type="InterPro" id="IPR005638">
    <property type="entry name" value="Pest_crys_dom-III"/>
</dbReference>
<dbReference type="Gene3D" id="2.60.120.260">
    <property type="entry name" value="Galactose-binding domain-like"/>
    <property type="match status" value="2"/>
</dbReference>
<proteinExistence type="inferred from homology"/>
<feature type="non-terminal residue" evidence="7">
    <location>
        <position position="251"/>
    </location>
</feature>
<dbReference type="InterPro" id="IPR008979">
    <property type="entry name" value="Galactose-bd-like_sf"/>
</dbReference>
<dbReference type="SUPFAM" id="SSF49785">
    <property type="entry name" value="Galactose-binding domain-like"/>
    <property type="match status" value="1"/>
</dbReference>
<dbReference type="InterPro" id="IPR041587">
    <property type="entry name" value="Cry_V"/>
</dbReference>
<accession>A0A9W7PYQ4</accession>
<dbReference type="RefSeq" id="WP_430795165.1">
    <property type="nucleotide sequence ID" value="NZ_QSMZ01000078.1"/>
</dbReference>
<dbReference type="GO" id="GO:0030435">
    <property type="term" value="P:sporulation resulting in formation of a cellular spore"/>
    <property type="evidence" value="ECO:0007669"/>
    <property type="project" value="UniProtKB-KW"/>
</dbReference>
<gene>
    <name evidence="7" type="ORF">DX932_32710</name>
</gene>
<dbReference type="Proteomes" id="UP000323321">
    <property type="component" value="Unassembled WGS sequence"/>
</dbReference>
<reference evidence="7 8" key="1">
    <citation type="submission" date="2018-08" db="EMBL/GenBank/DDBJ databases">
        <title>Bacillus phenotypic plasticity.</title>
        <authorList>
            <person name="Hurtado E."/>
        </authorList>
    </citation>
    <scope>NUCLEOTIDE SEQUENCE [LARGE SCALE GENOMIC DNA]</scope>
    <source>
        <strain evidence="7 8">111b</strain>
    </source>
</reference>
<evidence type="ECO:0000259" key="6">
    <source>
        <dbReference type="Pfam" id="PF17997"/>
    </source>
</evidence>
<comment type="similarity">
    <text evidence="1">Belongs to the delta endotoxin family.</text>
</comment>
<keyword evidence="4" id="KW-0843">Virulence</keyword>